<evidence type="ECO:0000256" key="6">
    <source>
        <dbReference type="ARBA" id="ARBA00023014"/>
    </source>
</evidence>
<evidence type="ECO:0000256" key="5">
    <source>
        <dbReference type="ARBA" id="ARBA00023004"/>
    </source>
</evidence>
<dbReference type="InterPro" id="IPR058240">
    <property type="entry name" value="rSAM_sf"/>
</dbReference>
<feature type="domain" description="Radical SAM core" evidence="7">
    <location>
        <begin position="22"/>
        <end position="236"/>
    </location>
</feature>
<dbReference type="SFLD" id="SFLDG01101">
    <property type="entry name" value="Uncharacterised_Radical_SAM_Su"/>
    <property type="match status" value="1"/>
</dbReference>
<evidence type="ECO:0000256" key="3">
    <source>
        <dbReference type="ARBA" id="ARBA00022691"/>
    </source>
</evidence>
<dbReference type="InterPro" id="IPR034457">
    <property type="entry name" value="Organic_radical-activating"/>
</dbReference>
<dbReference type="PIRSF" id="PIRSF004869">
    <property type="entry name" value="PflX_prd"/>
    <property type="match status" value="1"/>
</dbReference>
<dbReference type="AlphaFoldDB" id="T0ZHP9"/>
<keyword evidence="2" id="KW-0004">4Fe-4S</keyword>
<dbReference type="SFLD" id="SFLDS00029">
    <property type="entry name" value="Radical_SAM"/>
    <property type="match status" value="1"/>
</dbReference>
<proteinExistence type="predicted"/>
<evidence type="ECO:0000256" key="2">
    <source>
        <dbReference type="ARBA" id="ARBA00022485"/>
    </source>
</evidence>
<dbReference type="GO" id="GO:0046872">
    <property type="term" value="F:metal ion binding"/>
    <property type="evidence" value="ECO:0007669"/>
    <property type="project" value="UniProtKB-KW"/>
</dbReference>
<dbReference type="CDD" id="cd01335">
    <property type="entry name" value="Radical_SAM"/>
    <property type="match status" value="1"/>
</dbReference>
<dbReference type="Gene3D" id="3.20.20.70">
    <property type="entry name" value="Aldolase class I"/>
    <property type="match status" value="1"/>
</dbReference>
<dbReference type="SUPFAM" id="SSF102114">
    <property type="entry name" value="Radical SAM enzymes"/>
    <property type="match status" value="1"/>
</dbReference>
<comment type="caution">
    <text evidence="8">The sequence shown here is derived from an EMBL/GenBank/DDBJ whole genome shotgun (WGS) entry which is preliminary data.</text>
</comment>
<evidence type="ECO:0000256" key="1">
    <source>
        <dbReference type="ARBA" id="ARBA00001966"/>
    </source>
</evidence>
<sequence length="305" mass="34189">MANYGIIDAMQVDPIEKKPFNHFHPGSTVLGIGTSSCNFGCQFCQNHNISKDNDINGIDVSPREIIETAERYGAQGIAFTYNEPTIFMEFALDVARLAHKKGMFTAFVTNGYMTIDAVDAMKGLIDAAVVDFKGNGEDKFANRFEMVMSNEPIKESLKRMKRNGIHIEITDLIIPRVGESLEACDSLTRWIHDELGADTPVHFTRFHPDYKMLNYPETSQSALKAHYNIARKNGLNYVYIGNIPGNKYESTYCPKCSALLIEREGFYLKRWLLPEGNICPKCGTTVPIAGAVILPHHKPKIVSLY</sequence>
<dbReference type="GO" id="GO:0003824">
    <property type="term" value="F:catalytic activity"/>
    <property type="evidence" value="ECO:0007669"/>
    <property type="project" value="InterPro"/>
</dbReference>
<dbReference type="InterPro" id="IPR016431">
    <property type="entry name" value="Pyrv-formate_lyase-activ_prd"/>
</dbReference>
<dbReference type="PROSITE" id="PS51918">
    <property type="entry name" value="RADICAL_SAM"/>
    <property type="match status" value="1"/>
</dbReference>
<dbReference type="PANTHER" id="PTHR30352:SF5">
    <property type="entry name" value="PYRUVATE FORMATE-LYASE 1-ACTIVATING ENZYME"/>
    <property type="match status" value="1"/>
</dbReference>
<reference evidence="8" key="1">
    <citation type="submission" date="2013-08" db="EMBL/GenBank/DDBJ databases">
        <authorList>
            <person name="Mendez C."/>
            <person name="Richter M."/>
            <person name="Ferrer M."/>
            <person name="Sanchez J."/>
        </authorList>
    </citation>
    <scope>NUCLEOTIDE SEQUENCE</scope>
</reference>
<organism evidence="8">
    <name type="scientific">mine drainage metagenome</name>
    <dbReference type="NCBI Taxonomy" id="410659"/>
    <lineage>
        <taxon>unclassified sequences</taxon>
        <taxon>metagenomes</taxon>
        <taxon>ecological metagenomes</taxon>
    </lineage>
</organism>
<reference evidence="8" key="2">
    <citation type="journal article" date="2014" name="ISME J.">
        <title>Microbial stratification in low pH oxic and suboxic macroscopic growths along an acid mine drainage.</title>
        <authorList>
            <person name="Mendez-Garcia C."/>
            <person name="Mesa V."/>
            <person name="Sprenger R.R."/>
            <person name="Richter M."/>
            <person name="Diez M.S."/>
            <person name="Solano J."/>
            <person name="Bargiela R."/>
            <person name="Golyshina O.V."/>
            <person name="Manteca A."/>
            <person name="Ramos J.L."/>
            <person name="Gallego J.R."/>
            <person name="Llorente I."/>
            <person name="Martins Dos Santos V.A."/>
            <person name="Jensen O.N."/>
            <person name="Pelaez A.I."/>
            <person name="Sanchez J."/>
            <person name="Ferrer M."/>
        </authorList>
    </citation>
    <scope>NUCLEOTIDE SEQUENCE</scope>
</reference>
<evidence type="ECO:0000259" key="7">
    <source>
        <dbReference type="PROSITE" id="PS51918"/>
    </source>
</evidence>
<dbReference type="InterPro" id="IPR007197">
    <property type="entry name" value="rSAM"/>
</dbReference>
<keyword evidence="4" id="KW-0479">Metal-binding</keyword>
<dbReference type="GO" id="GO:0051539">
    <property type="term" value="F:4 iron, 4 sulfur cluster binding"/>
    <property type="evidence" value="ECO:0007669"/>
    <property type="project" value="UniProtKB-KW"/>
</dbReference>
<dbReference type="NCBIfam" id="TIGR04337">
    <property type="entry name" value="AmmeMemoSam_rS"/>
    <property type="match status" value="1"/>
</dbReference>
<dbReference type="InterPro" id="IPR027596">
    <property type="entry name" value="AmmeMemoSam_rS"/>
</dbReference>
<dbReference type="EMBL" id="AUZZ01010547">
    <property type="protein sequence ID" value="EQD29350.1"/>
    <property type="molecule type" value="Genomic_DNA"/>
</dbReference>
<protein>
    <submittedName>
        <fullName evidence="8">Radical SAM domain-containing protein</fullName>
    </submittedName>
</protein>
<name>T0ZHP9_9ZZZZ</name>
<gene>
    <name evidence="8" type="ORF">B2A_14522</name>
</gene>
<keyword evidence="5" id="KW-0408">Iron</keyword>
<comment type="cofactor">
    <cofactor evidence="1">
        <name>[4Fe-4S] cluster</name>
        <dbReference type="ChEBI" id="CHEBI:49883"/>
    </cofactor>
</comment>
<keyword evidence="6" id="KW-0411">Iron-sulfur</keyword>
<dbReference type="Pfam" id="PF04055">
    <property type="entry name" value="Radical_SAM"/>
    <property type="match status" value="1"/>
</dbReference>
<dbReference type="InterPro" id="IPR013785">
    <property type="entry name" value="Aldolase_TIM"/>
</dbReference>
<dbReference type="PANTHER" id="PTHR30352">
    <property type="entry name" value="PYRUVATE FORMATE-LYASE-ACTIVATING ENZYME"/>
    <property type="match status" value="1"/>
</dbReference>
<accession>T0ZHP9</accession>
<evidence type="ECO:0000256" key="4">
    <source>
        <dbReference type="ARBA" id="ARBA00022723"/>
    </source>
</evidence>
<keyword evidence="3" id="KW-0949">S-adenosyl-L-methionine</keyword>
<evidence type="ECO:0000313" key="8">
    <source>
        <dbReference type="EMBL" id="EQD29350.1"/>
    </source>
</evidence>